<dbReference type="SUPFAM" id="SSF55961">
    <property type="entry name" value="Bet v1-like"/>
    <property type="match status" value="1"/>
</dbReference>
<gene>
    <name evidence="1" type="ORF">ABJI51_31170</name>
</gene>
<dbReference type="EMBL" id="JBDZYD010000012">
    <property type="protein sequence ID" value="MEQ0563562.1"/>
    <property type="molecule type" value="Genomic_DNA"/>
</dbReference>
<proteinExistence type="predicted"/>
<dbReference type="Pfam" id="PF10604">
    <property type="entry name" value="Polyketide_cyc2"/>
    <property type="match status" value="1"/>
</dbReference>
<dbReference type="InterPro" id="IPR023393">
    <property type="entry name" value="START-like_dom_sf"/>
</dbReference>
<dbReference type="Gene3D" id="3.30.530.20">
    <property type="match status" value="1"/>
</dbReference>
<evidence type="ECO:0000313" key="2">
    <source>
        <dbReference type="Proteomes" id="UP001440984"/>
    </source>
</evidence>
<dbReference type="Proteomes" id="UP001440984">
    <property type="component" value="Unassembled WGS sequence"/>
</dbReference>
<sequence length="150" mass="16869">MNRQSYDVTAESAAPPPAVWALLLDPHSWPDWSPIDALETAESSGLSPDRRDGVGAVRAFRTGKVVTRERITELEPERRFAYEGVENPQLSDYRAAIELTPRPGGGTSIRWHGTFSARWGMRWFLRRYLHRFMQTMAAGLAEHAARSSAT</sequence>
<comment type="caution">
    <text evidence="1">The sequence shown here is derived from an EMBL/GenBank/DDBJ whole genome shotgun (WGS) entry which is preliminary data.</text>
</comment>
<organism evidence="1 2">
    <name type="scientific">Amycolatopsis melonis</name>
    <dbReference type="NCBI Taxonomy" id="3156488"/>
    <lineage>
        <taxon>Bacteria</taxon>
        <taxon>Bacillati</taxon>
        <taxon>Actinomycetota</taxon>
        <taxon>Actinomycetes</taxon>
        <taxon>Pseudonocardiales</taxon>
        <taxon>Pseudonocardiaceae</taxon>
        <taxon>Amycolatopsis</taxon>
    </lineage>
</organism>
<dbReference type="InterPro" id="IPR019587">
    <property type="entry name" value="Polyketide_cyclase/dehydratase"/>
</dbReference>
<reference evidence="1 2" key="1">
    <citation type="submission" date="2024-05" db="EMBL/GenBank/DDBJ databases">
        <authorList>
            <person name="Zhao H."/>
            <person name="Xu Y."/>
            <person name="Lin S."/>
            <person name="Spain J.C."/>
            <person name="Zhou N.-Y."/>
        </authorList>
    </citation>
    <scope>NUCLEOTIDE SEQUENCE [LARGE SCALE GENOMIC DNA]</scope>
    <source>
        <strain evidence="1 2">NEAU-NG30</strain>
    </source>
</reference>
<keyword evidence="2" id="KW-1185">Reference proteome</keyword>
<dbReference type="RefSeq" id="WP_348954616.1">
    <property type="nucleotide sequence ID" value="NZ_JBDZYD010000012.1"/>
</dbReference>
<name>A0ABV0LMM7_9PSEU</name>
<evidence type="ECO:0000313" key="1">
    <source>
        <dbReference type="EMBL" id="MEQ0563562.1"/>
    </source>
</evidence>
<accession>A0ABV0LMM7</accession>
<protein>
    <submittedName>
        <fullName evidence="1">SRPBCC family protein</fullName>
    </submittedName>
</protein>
<dbReference type="CDD" id="cd07821">
    <property type="entry name" value="PYR_PYL_RCAR_like"/>
    <property type="match status" value="1"/>
</dbReference>